<keyword evidence="3" id="KW-1185">Reference proteome</keyword>
<evidence type="ECO:0000313" key="3">
    <source>
        <dbReference type="Proteomes" id="UP000265614"/>
    </source>
</evidence>
<dbReference type="Proteomes" id="UP000265614">
    <property type="component" value="Unassembled WGS sequence"/>
</dbReference>
<dbReference type="AlphaFoldDB" id="A0A3A3Z620"/>
<name>A0A3A3Z620_9ACTN</name>
<comment type="caution">
    <text evidence="2">The sequence shown here is derived from an EMBL/GenBank/DDBJ whole genome shotgun (WGS) entry which is preliminary data.</text>
</comment>
<dbReference type="InterPro" id="IPR035985">
    <property type="entry name" value="Ubiquitin-activating_enz"/>
</dbReference>
<proteinExistence type="predicted"/>
<dbReference type="Gene3D" id="3.40.50.720">
    <property type="entry name" value="NAD(P)-binding Rossmann-like Domain"/>
    <property type="match status" value="1"/>
</dbReference>
<feature type="compositionally biased region" description="Pro residues" evidence="1">
    <location>
        <begin position="153"/>
        <end position="169"/>
    </location>
</feature>
<organism evidence="2 3">
    <name type="scientific">Vallicoccus soli</name>
    <dbReference type="NCBI Taxonomy" id="2339232"/>
    <lineage>
        <taxon>Bacteria</taxon>
        <taxon>Bacillati</taxon>
        <taxon>Actinomycetota</taxon>
        <taxon>Actinomycetes</taxon>
        <taxon>Motilibacterales</taxon>
        <taxon>Vallicoccaceae</taxon>
        <taxon>Vallicoccus</taxon>
    </lineage>
</organism>
<accession>A0A3A3Z620</accession>
<dbReference type="OrthoDB" id="4426339at2"/>
<reference evidence="2 3" key="1">
    <citation type="submission" date="2018-09" db="EMBL/GenBank/DDBJ databases">
        <title>YIM 75000 draft genome.</title>
        <authorList>
            <person name="Tang S."/>
            <person name="Feng Y."/>
        </authorList>
    </citation>
    <scope>NUCLEOTIDE SEQUENCE [LARGE SCALE GENOMIC DNA]</scope>
    <source>
        <strain evidence="2 3">YIM 75000</strain>
    </source>
</reference>
<feature type="region of interest" description="Disordered" evidence="1">
    <location>
        <begin position="153"/>
        <end position="172"/>
    </location>
</feature>
<evidence type="ECO:0000256" key="1">
    <source>
        <dbReference type="SAM" id="MobiDB-lite"/>
    </source>
</evidence>
<dbReference type="EMBL" id="QZEZ01000001">
    <property type="protein sequence ID" value="RJK98428.1"/>
    <property type="molecule type" value="Genomic_DNA"/>
</dbReference>
<protein>
    <submittedName>
        <fullName evidence="2">Thiamine biosynthesis protein ThiF</fullName>
    </submittedName>
</protein>
<dbReference type="GO" id="GO:0008641">
    <property type="term" value="F:ubiquitin-like modifier activating enzyme activity"/>
    <property type="evidence" value="ECO:0007669"/>
    <property type="project" value="InterPro"/>
</dbReference>
<gene>
    <name evidence="2" type="ORF">D5H78_03920</name>
</gene>
<dbReference type="SUPFAM" id="SSF69572">
    <property type="entry name" value="Activating enzymes of the ubiquitin-like proteins"/>
    <property type="match status" value="1"/>
</dbReference>
<sequence>MHPALARGWRDATTLQVGVDPERAVVLGGLDPASAALVASLDGSRTRSAVLRDADAAGLDAPRTAALLDLLEGAGVLADAAEEPLPGAPPAVRARLAPDLAGLSVRHGPDGAARALARRRAASVRVLGAGRVGGGLAALLVAAGVGRVVPDDPAPAAPGDVPPGAPPPGGATREDAVRALLARSAPDALVRPGRRHRPDLVVLVAGEAPGRGRAGHEEPWLAAADAAARDDVVLLHVAVRETTGVVGPLVVPGATSCLRCQQFHRAERDPAWPRLAGQLAAGPPGTAPCDAALAAATAALGALHALAWLDGPGERLPSSAGATLELTLPEGQVRRRPWPAHPSCGCRWPEP</sequence>
<evidence type="ECO:0000313" key="2">
    <source>
        <dbReference type="EMBL" id="RJK98428.1"/>
    </source>
</evidence>